<evidence type="ECO:0000313" key="2">
    <source>
        <dbReference type="EMBL" id="KAF2145800.1"/>
    </source>
</evidence>
<dbReference type="GeneID" id="54297402"/>
<keyword evidence="3" id="KW-1185">Reference proteome</keyword>
<feature type="region of interest" description="Disordered" evidence="1">
    <location>
        <begin position="1"/>
        <end position="113"/>
    </location>
</feature>
<proteinExistence type="predicted"/>
<feature type="compositionally biased region" description="Polar residues" evidence="1">
    <location>
        <begin position="75"/>
        <end position="89"/>
    </location>
</feature>
<name>A0A6A6BNU7_9PEZI</name>
<feature type="compositionally biased region" description="Basic residues" evidence="1">
    <location>
        <begin position="28"/>
        <end position="45"/>
    </location>
</feature>
<feature type="compositionally biased region" description="Basic residues" evidence="1">
    <location>
        <begin position="65"/>
        <end position="74"/>
    </location>
</feature>
<protein>
    <submittedName>
        <fullName evidence="2">Uncharacterized protein</fullName>
    </submittedName>
</protein>
<evidence type="ECO:0000313" key="3">
    <source>
        <dbReference type="Proteomes" id="UP000799438"/>
    </source>
</evidence>
<sequence>MRPPHLPYPRTNTRTPSRAPPTVQQSRRPSRSYRAHPTRPGHRRDVRASERACRAPLRCAGQQQQRRRPVHTAQRRTQTNPTRPDPTQLSPAQPSPAPSPPSPIPSPPGRIND</sequence>
<dbReference type="AlphaFoldDB" id="A0A6A6BNU7"/>
<feature type="non-terminal residue" evidence="2">
    <location>
        <position position="113"/>
    </location>
</feature>
<evidence type="ECO:0000256" key="1">
    <source>
        <dbReference type="SAM" id="MobiDB-lite"/>
    </source>
</evidence>
<feature type="compositionally biased region" description="Polar residues" evidence="1">
    <location>
        <begin position="10"/>
        <end position="27"/>
    </location>
</feature>
<gene>
    <name evidence="2" type="ORF">K452DRAFT_284182</name>
</gene>
<dbReference type="Proteomes" id="UP000799438">
    <property type="component" value="Unassembled WGS sequence"/>
</dbReference>
<accession>A0A6A6BNU7</accession>
<organism evidence="2 3">
    <name type="scientific">Aplosporella prunicola CBS 121167</name>
    <dbReference type="NCBI Taxonomy" id="1176127"/>
    <lineage>
        <taxon>Eukaryota</taxon>
        <taxon>Fungi</taxon>
        <taxon>Dikarya</taxon>
        <taxon>Ascomycota</taxon>
        <taxon>Pezizomycotina</taxon>
        <taxon>Dothideomycetes</taxon>
        <taxon>Dothideomycetes incertae sedis</taxon>
        <taxon>Botryosphaeriales</taxon>
        <taxon>Aplosporellaceae</taxon>
        <taxon>Aplosporella</taxon>
    </lineage>
</organism>
<dbReference type="EMBL" id="ML995477">
    <property type="protein sequence ID" value="KAF2145800.1"/>
    <property type="molecule type" value="Genomic_DNA"/>
</dbReference>
<reference evidence="2" key="1">
    <citation type="journal article" date="2020" name="Stud. Mycol.">
        <title>101 Dothideomycetes genomes: a test case for predicting lifestyles and emergence of pathogens.</title>
        <authorList>
            <person name="Haridas S."/>
            <person name="Albert R."/>
            <person name="Binder M."/>
            <person name="Bloem J."/>
            <person name="Labutti K."/>
            <person name="Salamov A."/>
            <person name="Andreopoulos B."/>
            <person name="Baker S."/>
            <person name="Barry K."/>
            <person name="Bills G."/>
            <person name="Bluhm B."/>
            <person name="Cannon C."/>
            <person name="Castanera R."/>
            <person name="Culley D."/>
            <person name="Daum C."/>
            <person name="Ezra D."/>
            <person name="Gonzalez J."/>
            <person name="Henrissat B."/>
            <person name="Kuo A."/>
            <person name="Liang C."/>
            <person name="Lipzen A."/>
            <person name="Lutzoni F."/>
            <person name="Magnuson J."/>
            <person name="Mondo S."/>
            <person name="Nolan M."/>
            <person name="Ohm R."/>
            <person name="Pangilinan J."/>
            <person name="Park H.-J."/>
            <person name="Ramirez L."/>
            <person name="Alfaro M."/>
            <person name="Sun H."/>
            <person name="Tritt A."/>
            <person name="Yoshinaga Y."/>
            <person name="Zwiers L.-H."/>
            <person name="Turgeon B."/>
            <person name="Goodwin S."/>
            <person name="Spatafora J."/>
            <person name="Crous P."/>
            <person name="Grigoriev I."/>
        </authorList>
    </citation>
    <scope>NUCLEOTIDE SEQUENCE</scope>
    <source>
        <strain evidence="2">CBS 121167</strain>
    </source>
</reference>
<feature type="compositionally biased region" description="Pro residues" evidence="1">
    <location>
        <begin position="93"/>
        <end position="113"/>
    </location>
</feature>
<dbReference type="RefSeq" id="XP_033401512.1">
    <property type="nucleotide sequence ID" value="XM_033539906.1"/>
</dbReference>